<keyword evidence="3" id="KW-1185">Reference proteome</keyword>
<dbReference type="Proteomes" id="UP001589838">
    <property type="component" value="Unassembled WGS sequence"/>
</dbReference>
<dbReference type="CDD" id="cd19092">
    <property type="entry name" value="AKR_BsYcsN_EcYdhF-like"/>
    <property type="match status" value="1"/>
</dbReference>
<dbReference type="InterPro" id="IPR036812">
    <property type="entry name" value="NAD(P)_OxRdtase_dom_sf"/>
</dbReference>
<dbReference type="SUPFAM" id="SSF51430">
    <property type="entry name" value="NAD(P)-linked oxidoreductase"/>
    <property type="match status" value="1"/>
</dbReference>
<dbReference type="RefSeq" id="WP_335961711.1">
    <property type="nucleotide sequence ID" value="NZ_JAXBLX010000020.1"/>
</dbReference>
<protein>
    <submittedName>
        <fullName evidence="2">Aldo/keto reductase family oxidoreductase</fullName>
        <ecNumber evidence="2">1.-.-.-</ecNumber>
    </submittedName>
</protein>
<evidence type="ECO:0000313" key="3">
    <source>
        <dbReference type="Proteomes" id="UP001589838"/>
    </source>
</evidence>
<evidence type="ECO:0000259" key="1">
    <source>
        <dbReference type="Pfam" id="PF00248"/>
    </source>
</evidence>
<organism evidence="2 3">
    <name type="scientific">Halalkalibacter kiskunsagensis</name>
    <dbReference type="NCBI Taxonomy" id="1548599"/>
    <lineage>
        <taxon>Bacteria</taxon>
        <taxon>Bacillati</taxon>
        <taxon>Bacillota</taxon>
        <taxon>Bacilli</taxon>
        <taxon>Bacillales</taxon>
        <taxon>Bacillaceae</taxon>
        <taxon>Halalkalibacter</taxon>
    </lineage>
</organism>
<dbReference type="PRINTS" id="PR00069">
    <property type="entry name" value="ALDKETRDTASE"/>
</dbReference>
<dbReference type="Pfam" id="PF00248">
    <property type="entry name" value="Aldo_ket_red"/>
    <property type="match status" value="1"/>
</dbReference>
<dbReference type="EC" id="1.-.-.-" evidence="2"/>
<dbReference type="InterPro" id="IPR050523">
    <property type="entry name" value="AKR_Detox_Biosynth"/>
</dbReference>
<sequence>MKKVKVMPLEKKGITSSRLALGCMRFGGEWEKNSYTKEDILSAEKAIDTSLEVGITMFDHADIYSLGKAEKVFGEILGARPELREKMTLQSKCGIRFGNETNPYCYDFSKDYILNSVDGILSRLNTEYLDILLLHRPDPLMEPEDVAEAFEALKKTGKVRHFGVSNMSVAQIRLLNSYCSEPMIVNQLHMSLKRIDWLEQGVLVNHESGSSVNFGDGIIEDCQSSDVQIQAWSPLAKGIYSGQIIEKPSDSDIATKELVEKLAKEKETSTEAIVLGWLMRHPAMIQPVIGTANPERIKKCQDGIKQAELMTREEWYSLYTASRGIKLP</sequence>
<dbReference type="EMBL" id="JBHLUX010000037">
    <property type="protein sequence ID" value="MFC0471924.1"/>
    <property type="molecule type" value="Genomic_DNA"/>
</dbReference>
<proteinExistence type="predicted"/>
<accession>A0ABV6KF35</accession>
<evidence type="ECO:0000313" key="2">
    <source>
        <dbReference type="EMBL" id="MFC0471924.1"/>
    </source>
</evidence>
<dbReference type="Gene3D" id="3.20.20.100">
    <property type="entry name" value="NADP-dependent oxidoreductase domain"/>
    <property type="match status" value="1"/>
</dbReference>
<dbReference type="GO" id="GO:0016491">
    <property type="term" value="F:oxidoreductase activity"/>
    <property type="evidence" value="ECO:0007669"/>
    <property type="project" value="UniProtKB-KW"/>
</dbReference>
<name>A0ABV6KF35_9BACI</name>
<keyword evidence="2" id="KW-0560">Oxidoreductase</keyword>
<gene>
    <name evidence="2" type="ORF">ACFFHM_15835</name>
</gene>
<dbReference type="PANTHER" id="PTHR43364:SF1">
    <property type="entry name" value="OXIDOREDUCTASE YDHF"/>
    <property type="match status" value="1"/>
</dbReference>
<dbReference type="InterPro" id="IPR020471">
    <property type="entry name" value="AKR"/>
</dbReference>
<comment type="caution">
    <text evidence="2">The sequence shown here is derived from an EMBL/GenBank/DDBJ whole genome shotgun (WGS) entry which is preliminary data.</text>
</comment>
<feature type="domain" description="NADP-dependent oxidoreductase" evidence="1">
    <location>
        <begin position="18"/>
        <end position="299"/>
    </location>
</feature>
<dbReference type="InterPro" id="IPR023210">
    <property type="entry name" value="NADP_OxRdtase_dom"/>
</dbReference>
<dbReference type="PANTHER" id="PTHR43364">
    <property type="entry name" value="NADH-SPECIFIC METHYLGLYOXAL REDUCTASE-RELATED"/>
    <property type="match status" value="1"/>
</dbReference>
<reference evidence="2 3" key="1">
    <citation type="submission" date="2024-09" db="EMBL/GenBank/DDBJ databases">
        <authorList>
            <person name="Sun Q."/>
            <person name="Mori K."/>
        </authorList>
    </citation>
    <scope>NUCLEOTIDE SEQUENCE [LARGE SCALE GENOMIC DNA]</scope>
    <source>
        <strain evidence="2 3">NCAIM B.02610</strain>
    </source>
</reference>